<sequence length="472" mass="52226">MDGAARAPPPQEAVHHTKDGRDLLRIFKELKQSVANDWGGAKPPVVEEDKDSLERKEKMQDLEQQLTTSSQQKTMGKKHDGDDGRITPGFEVQSKKRDDPRKKKVVKRVAWADEVGRALVESKSIYAEDEVTILGFGKSSKGVQRTGVNAPSQRGRVRSASLGSKGGIYSKPKGERINSLSPPIGSYKEALLRKPSPPPLLCNSQHNLNNARLFPRRLLSGSLVGRCFRCLASNNRIAECRDPVRCLSCRKLGHQASTCKSKVLRASNKMNKAYCQQGRTQPAKVYVLYTEEYSRRRELRHNAVLAGMIQPADLGPNSTRTITSTLARCNARSHRVTFHAWIRLINLPFECWTVARVVALVSGFGRFEKADATTKARAVDEANQDPPAPPHIDPNNGYDQSRDRGNSPWEDGENGSVEDTLGEDTGEIDEVRSVRIRAPRRSAEQRVVRRERAGAAYGRRSEGSTGSGGATL</sequence>
<feature type="region of interest" description="Disordered" evidence="1">
    <location>
        <begin position="1"/>
        <end position="20"/>
    </location>
</feature>
<feature type="compositionally biased region" description="Basic and acidic residues" evidence="1">
    <location>
        <begin position="52"/>
        <end position="61"/>
    </location>
</feature>
<dbReference type="GO" id="GO:0003676">
    <property type="term" value="F:nucleic acid binding"/>
    <property type="evidence" value="ECO:0007669"/>
    <property type="project" value="InterPro"/>
</dbReference>
<feature type="region of interest" description="Disordered" evidence="1">
    <location>
        <begin position="35"/>
        <end position="105"/>
    </location>
</feature>
<proteinExistence type="predicted"/>
<feature type="region of interest" description="Disordered" evidence="1">
    <location>
        <begin position="143"/>
        <end position="175"/>
    </location>
</feature>
<dbReference type="EMBL" id="LR862150">
    <property type="protein sequence ID" value="CAD1832996.1"/>
    <property type="molecule type" value="Genomic_DNA"/>
</dbReference>
<dbReference type="InterPro" id="IPR036875">
    <property type="entry name" value="Znf_CCHC_sf"/>
</dbReference>
<name>A0A6V7PR50_ANACO</name>
<evidence type="ECO:0008006" key="3">
    <source>
        <dbReference type="Google" id="ProtNLM"/>
    </source>
</evidence>
<organism evidence="2">
    <name type="scientific">Ananas comosus var. bracteatus</name>
    <name type="common">red pineapple</name>
    <dbReference type="NCBI Taxonomy" id="296719"/>
    <lineage>
        <taxon>Eukaryota</taxon>
        <taxon>Viridiplantae</taxon>
        <taxon>Streptophyta</taxon>
        <taxon>Embryophyta</taxon>
        <taxon>Tracheophyta</taxon>
        <taxon>Spermatophyta</taxon>
        <taxon>Magnoliopsida</taxon>
        <taxon>Liliopsida</taxon>
        <taxon>Poales</taxon>
        <taxon>Bromeliaceae</taxon>
        <taxon>Bromelioideae</taxon>
        <taxon>Ananas</taxon>
    </lineage>
</organism>
<dbReference type="InterPro" id="IPR044279">
    <property type="entry name" value="SNX2A/B"/>
</dbReference>
<dbReference type="SUPFAM" id="SSF57756">
    <property type="entry name" value="Retrovirus zinc finger-like domains"/>
    <property type="match status" value="1"/>
</dbReference>
<dbReference type="AlphaFoldDB" id="A0A6V7PR50"/>
<feature type="region of interest" description="Disordered" evidence="1">
    <location>
        <begin position="373"/>
        <end position="472"/>
    </location>
</feature>
<protein>
    <recommendedName>
        <fullName evidence="3">CCHC-type domain-containing protein</fullName>
    </recommendedName>
</protein>
<evidence type="ECO:0000313" key="2">
    <source>
        <dbReference type="EMBL" id="CAD1832996.1"/>
    </source>
</evidence>
<gene>
    <name evidence="2" type="ORF">CB5_LOCUS16207</name>
</gene>
<feature type="compositionally biased region" description="Polar residues" evidence="1">
    <location>
        <begin position="143"/>
        <end position="152"/>
    </location>
</feature>
<dbReference type="GO" id="GO:0008270">
    <property type="term" value="F:zinc ion binding"/>
    <property type="evidence" value="ECO:0007669"/>
    <property type="project" value="InterPro"/>
</dbReference>
<dbReference type="PANTHER" id="PTHR46757">
    <property type="entry name" value="SORTING NEXIN-RELATED"/>
    <property type="match status" value="1"/>
</dbReference>
<feature type="compositionally biased region" description="Polar residues" evidence="1">
    <location>
        <begin position="62"/>
        <end position="74"/>
    </location>
</feature>
<feature type="compositionally biased region" description="Basic and acidic residues" evidence="1">
    <location>
        <begin position="441"/>
        <end position="453"/>
    </location>
</feature>
<reference evidence="2" key="1">
    <citation type="submission" date="2020-07" db="EMBL/GenBank/DDBJ databases">
        <authorList>
            <person name="Lin J."/>
        </authorList>
    </citation>
    <scope>NUCLEOTIDE SEQUENCE</scope>
</reference>
<accession>A0A6V7PR50</accession>
<dbReference type="PANTHER" id="PTHR46757:SF2">
    <property type="entry name" value="OS05G0346100 PROTEIN"/>
    <property type="match status" value="1"/>
</dbReference>
<evidence type="ECO:0000256" key="1">
    <source>
        <dbReference type="SAM" id="MobiDB-lite"/>
    </source>
</evidence>